<gene>
    <name evidence="1" type="ORF">J4H92_09090</name>
</gene>
<dbReference type="EMBL" id="JAGDYM010000010">
    <property type="protein sequence ID" value="MBO1902100.1"/>
    <property type="molecule type" value="Genomic_DNA"/>
</dbReference>
<evidence type="ECO:0000313" key="1">
    <source>
        <dbReference type="EMBL" id="MBO1902100.1"/>
    </source>
</evidence>
<dbReference type="GO" id="GO:0005975">
    <property type="term" value="P:carbohydrate metabolic process"/>
    <property type="evidence" value="ECO:0007669"/>
    <property type="project" value="UniProtKB-ARBA"/>
</dbReference>
<evidence type="ECO:0008006" key="3">
    <source>
        <dbReference type="Google" id="ProtNLM"/>
    </source>
</evidence>
<protein>
    <recommendedName>
        <fullName evidence="3">CARDB domain-containing protein</fullName>
    </recommendedName>
</protein>
<dbReference type="InterPro" id="IPR013783">
    <property type="entry name" value="Ig-like_fold"/>
</dbReference>
<dbReference type="Proteomes" id="UP000664382">
    <property type="component" value="Unassembled WGS sequence"/>
</dbReference>
<name>A0A939MLH0_9MICO</name>
<keyword evidence="2" id="KW-1185">Reference proteome</keyword>
<dbReference type="Gene3D" id="2.60.40.10">
    <property type="entry name" value="Immunoglobulins"/>
    <property type="match status" value="1"/>
</dbReference>
<dbReference type="AlphaFoldDB" id="A0A939MLH0"/>
<dbReference type="RefSeq" id="WP_208097865.1">
    <property type="nucleotide sequence ID" value="NZ_JAGDYM010000010.1"/>
</dbReference>
<accession>A0A939MLH0</accession>
<organism evidence="1 2">
    <name type="scientific">Leucobacter weissii</name>
    <dbReference type="NCBI Taxonomy" id="1983706"/>
    <lineage>
        <taxon>Bacteria</taxon>
        <taxon>Bacillati</taxon>
        <taxon>Actinomycetota</taxon>
        <taxon>Actinomycetes</taxon>
        <taxon>Micrococcales</taxon>
        <taxon>Microbacteriaceae</taxon>
        <taxon>Leucobacter</taxon>
    </lineage>
</organism>
<proteinExistence type="predicted"/>
<comment type="caution">
    <text evidence="1">The sequence shown here is derived from an EMBL/GenBank/DDBJ whole genome shotgun (WGS) entry which is preliminary data.</text>
</comment>
<evidence type="ECO:0000313" key="2">
    <source>
        <dbReference type="Proteomes" id="UP000664382"/>
    </source>
</evidence>
<reference evidence="1" key="1">
    <citation type="submission" date="2021-03" db="EMBL/GenBank/DDBJ databases">
        <title>Leucobacter chromiisoli sp. nov., isolated from chromium-containing soil of chemical plant.</title>
        <authorList>
            <person name="Xu Z."/>
        </authorList>
    </citation>
    <scope>NUCLEOTIDE SEQUENCE</scope>
    <source>
        <strain evidence="1">S27</strain>
    </source>
</reference>
<sequence length="419" mass="44201">MAFGLSLLLVGEGAAIAHAQALAAEPPAASGAQGAVSWDLAPESFSAAEAQASSSSSGKTLVKQTARLGSANRVSGMPTTSDPGQQIARATVTVEIYGTGSSTTYFPEAEVELAGYPESTAVRLDFGVGRQQGTACNVTAWLGARTTSGGSRSYTLTGGYNPDYFARPGQPWNCVVVRARPLSSENPVDALVGGFSNTYHSPKLSVTQIRYLGKKVSRLPLVRSSRTRIEITVRNTGKSAARNVVLTGSGKSVKLSRVKAGTVAAGRSKTITATVRLSGKRKSSTLTVQAKGTGTTAKKRIKVRAAAKPAKPRSGAYRSSDKSVTFRVKKGRITQFRVRVQTRCGVAPDPYRYTQNTYDFPRKKIPRNGIVDARASGKNWGTGLRVKISGKRATAGLFNYSGPAACSATKAFTAKRIGR</sequence>